<dbReference type="PANTHER" id="PTHR42856">
    <property type="entry name" value="ACYL-COENZYME A THIOESTERASE PAAI"/>
    <property type="match status" value="1"/>
</dbReference>
<evidence type="ECO:0000313" key="3">
    <source>
        <dbReference type="EMBL" id="QIM10204.1"/>
    </source>
</evidence>
<accession>A0A6G8F1N5</accession>
<evidence type="ECO:0000256" key="1">
    <source>
        <dbReference type="ARBA" id="ARBA00022801"/>
    </source>
</evidence>
<dbReference type="AlphaFoldDB" id="A0A6G8F1N5"/>
<dbReference type="InterPro" id="IPR006683">
    <property type="entry name" value="Thioestr_dom"/>
</dbReference>
<proteinExistence type="predicted"/>
<organism evidence="3">
    <name type="scientific">uncultured Prevotella sp</name>
    <dbReference type="NCBI Taxonomy" id="159272"/>
    <lineage>
        <taxon>Bacteria</taxon>
        <taxon>Pseudomonadati</taxon>
        <taxon>Bacteroidota</taxon>
        <taxon>Bacteroidia</taxon>
        <taxon>Bacteroidales</taxon>
        <taxon>Prevotellaceae</taxon>
        <taxon>Prevotella</taxon>
        <taxon>environmental samples</taxon>
    </lineage>
</organism>
<name>A0A6G8F1N5_9BACT</name>
<protein>
    <submittedName>
        <fullName evidence="3">Phenylacetic acid degradation protein PaaD</fullName>
    </submittedName>
</protein>
<keyword evidence="1" id="KW-0378">Hydrolase</keyword>
<dbReference type="CDD" id="cd03443">
    <property type="entry name" value="PaaI_thioesterase"/>
    <property type="match status" value="1"/>
</dbReference>
<dbReference type="InterPro" id="IPR003736">
    <property type="entry name" value="PAAI_dom"/>
</dbReference>
<dbReference type="PANTHER" id="PTHR42856:SF1">
    <property type="entry name" value="ACYL-COENZYME A THIOESTERASE PAAI"/>
    <property type="match status" value="1"/>
</dbReference>
<feature type="domain" description="Thioesterase" evidence="2">
    <location>
        <begin position="45"/>
        <end position="119"/>
    </location>
</feature>
<sequence>MPSLKELLNQGDCFANSCGMKLTDVREGYARAEMLVEERHLNAAGVCQGGVYFTLADLAFAAVTNSHGLVTLGVQSGITYLQSAYKGDHLIAETEEVFNHHRLPFCETKIRNQNGDLLCIVTGSAYRKRDTFTFEGLE</sequence>
<gene>
    <name evidence="3" type="ORF">Prevot485_3030</name>
</gene>
<dbReference type="NCBIfam" id="TIGR00369">
    <property type="entry name" value="unchar_dom_1"/>
    <property type="match status" value="1"/>
</dbReference>
<dbReference type="InterPro" id="IPR029069">
    <property type="entry name" value="HotDog_dom_sf"/>
</dbReference>
<dbReference type="EMBL" id="MN990733">
    <property type="protein sequence ID" value="QIM10204.1"/>
    <property type="molecule type" value="Genomic_DNA"/>
</dbReference>
<dbReference type="Pfam" id="PF03061">
    <property type="entry name" value="4HBT"/>
    <property type="match status" value="1"/>
</dbReference>
<dbReference type="Gene3D" id="3.10.129.10">
    <property type="entry name" value="Hotdog Thioesterase"/>
    <property type="match status" value="1"/>
</dbReference>
<reference evidence="3" key="1">
    <citation type="journal article" date="2020" name="J. ISSAAS">
        <title>Lactobacilli and other gastrointestinal microbiota of Peromyscus leucopus, reservoir host for agents of Lyme disease and other zoonoses in North America.</title>
        <authorList>
            <person name="Milovic A."/>
            <person name="Bassam K."/>
            <person name="Shao H."/>
            <person name="Chatzistamou I."/>
            <person name="Tufts D.M."/>
            <person name="Diuk-Wasser M."/>
            <person name="Barbour A.G."/>
        </authorList>
    </citation>
    <scope>NUCLEOTIDE SEQUENCE</scope>
    <source>
        <strain evidence="3">LL70</strain>
    </source>
</reference>
<evidence type="ECO:0000259" key="2">
    <source>
        <dbReference type="Pfam" id="PF03061"/>
    </source>
</evidence>
<dbReference type="SUPFAM" id="SSF54637">
    <property type="entry name" value="Thioesterase/thiol ester dehydrase-isomerase"/>
    <property type="match status" value="1"/>
</dbReference>
<dbReference type="InterPro" id="IPR052723">
    <property type="entry name" value="Acyl-CoA_thioesterase_PaaI"/>
</dbReference>
<dbReference type="GO" id="GO:0016289">
    <property type="term" value="F:acyl-CoA hydrolase activity"/>
    <property type="evidence" value="ECO:0007669"/>
    <property type="project" value="UniProtKB-ARBA"/>
</dbReference>